<feature type="compositionally biased region" description="Pro residues" evidence="1">
    <location>
        <begin position="281"/>
        <end position="291"/>
    </location>
</feature>
<comment type="caution">
    <text evidence="2">The sequence shown here is derived from an EMBL/GenBank/DDBJ whole genome shotgun (WGS) entry which is preliminary data.</text>
</comment>
<feature type="compositionally biased region" description="Low complexity" evidence="1">
    <location>
        <begin position="611"/>
        <end position="625"/>
    </location>
</feature>
<evidence type="ECO:0000256" key="1">
    <source>
        <dbReference type="SAM" id="MobiDB-lite"/>
    </source>
</evidence>
<feature type="region of interest" description="Disordered" evidence="1">
    <location>
        <begin position="155"/>
        <end position="412"/>
    </location>
</feature>
<feature type="compositionally biased region" description="Basic and acidic residues" evidence="1">
    <location>
        <begin position="303"/>
        <end position="316"/>
    </location>
</feature>
<feature type="region of interest" description="Disordered" evidence="1">
    <location>
        <begin position="609"/>
        <end position="692"/>
    </location>
</feature>
<sequence>MPAPPSNDKTSNLPPVYRIPVSARTVNGESESEDYPWSDDSESFAEGPSTDNPTGFGPRELEPNSTGTARLRPFPHDNNPFAPSGRPRAHARRQIEPTRNHQLPSSSAASAWPRNYEDGPRMDHAYSSAGDAWYPFGAGSYRGEHVVPYYNYNSFPPPGAAPGPPPSMPAGPTPPIPQHPMNTGPGMYHGYGIPPPPPSSYGNMHPTMHPTMHPNQHPNQHPQQHLGQHPHQRPNQPQSHFQMPPPYPSYPPIDVGAPPPRIRQPRVNIRRSSTREDQQPQPRPTPPPPYADPSEPFPRRTRGRQEATPRKYEQQRSHPRPQPPHGRRPRPHRPSTTEKLASDSEGPQLSKENLEKLEGAEAYMKAANKAGMRPGEKAREQEAKMEQKKEPQTEAQHGENPKSAETKDEKTTGVVEDRIKNIEDSLQQLVTAFQGTALHTTTAARVPGLAQDPFRTLRDLESRQLMHQVSSLLQSLSGGLGVGFAPPVVAISPLSGLTPMINSQQLGSLLRPQYTSTPGHPLNNHPDELTALYVQQLQQKIERLERERDASTPSKAETGSEHMQQQAAAGGMKDFSALEYLKVLNEGMHHLNARLGASQEKDHIRDADEVASTTGTTATTDSGTAFETGRRQRQRRPTATRENVPGEGVPVTTESRPGIMKPTHRRSASRASSSSKKARFEDDISDQEDEDDLASYSASVNYTYKSSLPSSSPHHQHQPKGQTITTPPSNMNIKTTRSGTHGGVSSSSSYPPRHEDLFDSDDGTAESRGLRRKPMKYAKKGLDISDSTWKPPVVPDPPPANL</sequence>
<feature type="compositionally biased region" description="Pro residues" evidence="1">
    <location>
        <begin position="792"/>
        <end position="802"/>
    </location>
</feature>
<feature type="compositionally biased region" description="Acidic residues" evidence="1">
    <location>
        <begin position="683"/>
        <end position="692"/>
    </location>
</feature>
<name>A0AAN6XY02_9PEZI</name>
<protein>
    <submittedName>
        <fullName evidence="2">Uncharacterized protein</fullName>
    </submittedName>
</protein>
<feature type="compositionally biased region" description="Basic residues" evidence="1">
    <location>
        <begin position="770"/>
        <end position="779"/>
    </location>
</feature>
<dbReference type="Proteomes" id="UP001301769">
    <property type="component" value="Unassembled WGS sequence"/>
</dbReference>
<keyword evidence="3" id="KW-1185">Reference proteome</keyword>
<feature type="region of interest" description="Disordered" evidence="1">
    <location>
        <begin position="705"/>
        <end position="802"/>
    </location>
</feature>
<dbReference type="EMBL" id="MU858280">
    <property type="protein sequence ID" value="KAK4207665.1"/>
    <property type="molecule type" value="Genomic_DNA"/>
</dbReference>
<gene>
    <name evidence="2" type="ORF">QBC37DRAFT_433100</name>
</gene>
<organism evidence="2 3">
    <name type="scientific">Rhypophila decipiens</name>
    <dbReference type="NCBI Taxonomy" id="261697"/>
    <lineage>
        <taxon>Eukaryota</taxon>
        <taxon>Fungi</taxon>
        <taxon>Dikarya</taxon>
        <taxon>Ascomycota</taxon>
        <taxon>Pezizomycotina</taxon>
        <taxon>Sordariomycetes</taxon>
        <taxon>Sordariomycetidae</taxon>
        <taxon>Sordariales</taxon>
        <taxon>Naviculisporaceae</taxon>
        <taxon>Rhypophila</taxon>
    </lineage>
</organism>
<feature type="region of interest" description="Disordered" evidence="1">
    <location>
        <begin position="1"/>
        <end position="127"/>
    </location>
</feature>
<feature type="compositionally biased region" description="Acidic residues" evidence="1">
    <location>
        <begin position="30"/>
        <end position="43"/>
    </location>
</feature>
<feature type="compositionally biased region" description="Pro residues" evidence="1">
    <location>
        <begin position="155"/>
        <end position="178"/>
    </location>
</feature>
<evidence type="ECO:0000313" key="2">
    <source>
        <dbReference type="EMBL" id="KAK4207665.1"/>
    </source>
</evidence>
<evidence type="ECO:0000313" key="3">
    <source>
        <dbReference type="Proteomes" id="UP001301769"/>
    </source>
</evidence>
<feature type="compositionally biased region" description="Basic and acidic residues" evidence="1">
    <location>
        <begin position="374"/>
        <end position="412"/>
    </location>
</feature>
<accession>A0AAN6XY02</accession>
<feature type="compositionally biased region" description="Basic and acidic residues" evidence="1">
    <location>
        <begin position="115"/>
        <end position="124"/>
    </location>
</feature>
<feature type="region of interest" description="Disordered" evidence="1">
    <location>
        <begin position="544"/>
        <end position="570"/>
    </location>
</feature>
<feature type="compositionally biased region" description="Polar residues" evidence="1">
    <location>
        <begin position="551"/>
        <end position="567"/>
    </location>
</feature>
<dbReference type="AlphaFoldDB" id="A0AAN6XY02"/>
<feature type="compositionally biased region" description="Low complexity" evidence="1">
    <location>
        <begin position="735"/>
        <end position="749"/>
    </location>
</feature>
<proteinExistence type="predicted"/>
<reference evidence="2" key="2">
    <citation type="submission" date="2023-05" db="EMBL/GenBank/DDBJ databases">
        <authorList>
            <consortium name="Lawrence Berkeley National Laboratory"/>
            <person name="Steindorff A."/>
            <person name="Hensen N."/>
            <person name="Bonometti L."/>
            <person name="Westerberg I."/>
            <person name="Brannstrom I.O."/>
            <person name="Guillou S."/>
            <person name="Cros-Aarteil S."/>
            <person name="Calhoun S."/>
            <person name="Haridas S."/>
            <person name="Kuo A."/>
            <person name="Mondo S."/>
            <person name="Pangilinan J."/>
            <person name="Riley R."/>
            <person name="Labutti K."/>
            <person name="Andreopoulos B."/>
            <person name="Lipzen A."/>
            <person name="Chen C."/>
            <person name="Yanf M."/>
            <person name="Daum C."/>
            <person name="Ng V."/>
            <person name="Clum A."/>
            <person name="Ohm R."/>
            <person name="Martin F."/>
            <person name="Silar P."/>
            <person name="Natvig D."/>
            <person name="Lalanne C."/>
            <person name="Gautier V."/>
            <person name="Ament-Velasquez S.L."/>
            <person name="Kruys A."/>
            <person name="Hutchinson M.I."/>
            <person name="Powell A.J."/>
            <person name="Barry K."/>
            <person name="Miller A.N."/>
            <person name="Grigoriev I.V."/>
            <person name="Debuchy R."/>
            <person name="Gladieux P."/>
            <person name="Thoren M.H."/>
            <person name="Johannesson H."/>
        </authorList>
    </citation>
    <scope>NUCLEOTIDE SEQUENCE</scope>
    <source>
        <strain evidence="2">PSN293</strain>
    </source>
</reference>
<feature type="compositionally biased region" description="Polar residues" evidence="1">
    <location>
        <begin position="100"/>
        <end position="109"/>
    </location>
</feature>
<reference evidence="2" key="1">
    <citation type="journal article" date="2023" name="Mol. Phylogenet. Evol.">
        <title>Genome-scale phylogeny and comparative genomics of the fungal order Sordariales.</title>
        <authorList>
            <person name="Hensen N."/>
            <person name="Bonometti L."/>
            <person name="Westerberg I."/>
            <person name="Brannstrom I.O."/>
            <person name="Guillou S."/>
            <person name="Cros-Aarteil S."/>
            <person name="Calhoun S."/>
            <person name="Haridas S."/>
            <person name="Kuo A."/>
            <person name="Mondo S."/>
            <person name="Pangilinan J."/>
            <person name="Riley R."/>
            <person name="LaButti K."/>
            <person name="Andreopoulos B."/>
            <person name="Lipzen A."/>
            <person name="Chen C."/>
            <person name="Yan M."/>
            <person name="Daum C."/>
            <person name="Ng V."/>
            <person name="Clum A."/>
            <person name="Steindorff A."/>
            <person name="Ohm R.A."/>
            <person name="Martin F."/>
            <person name="Silar P."/>
            <person name="Natvig D.O."/>
            <person name="Lalanne C."/>
            <person name="Gautier V."/>
            <person name="Ament-Velasquez S.L."/>
            <person name="Kruys A."/>
            <person name="Hutchinson M.I."/>
            <person name="Powell A.J."/>
            <person name="Barry K."/>
            <person name="Miller A.N."/>
            <person name="Grigoriev I.V."/>
            <person name="Debuchy R."/>
            <person name="Gladieux P."/>
            <person name="Hiltunen Thoren M."/>
            <person name="Johannesson H."/>
        </authorList>
    </citation>
    <scope>NUCLEOTIDE SEQUENCE</scope>
    <source>
        <strain evidence="2">PSN293</strain>
    </source>
</reference>
<feature type="compositionally biased region" description="Pro residues" evidence="1">
    <location>
        <begin position="243"/>
        <end position="262"/>
    </location>
</feature>
<feature type="compositionally biased region" description="Polar residues" evidence="1">
    <location>
        <begin position="720"/>
        <end position="734"/>
    </location>
</feature>
<feature type="compositionally biased region" description="Low complexity" evidence="1">
    <location>
        <begin position="200"/>
        <end position="229"/>
    </location>
</feature>